<dbReference type="InterPro" id="IPR001757">
    <property type="entry name" value="P_typ_ATPase"/>
</dbReference>
<dbReference type="SFLD" id="SFLDG00002">
    <property type="entry name" value="C1.7:_P-type_atpase_like"/>
    <property type="match status" value="1"/>
</dbReference>
<dbReference type="PRINTS" id="PR00119">
    <property type="entry name" value="CATATPASE"/>
</dbReference>
<dbReference type="Pfam" id="PF00690">
    <property type="entry name" value="Cation_ATPase_N"/>
    <property type="match status" value="1"/>
</dbReference>
<evidence type="ECO:0000256" key="4">
    <source>
        <dbReference type="ARBA" id="ARBA00022692"/>
    </source>
</evidence>
<dbReference type="InterPro" id="IPR006534">
    <property type="entry name" value="P-type_ATPase_IIIA"/>
</dbReference>
<evidence type="ECO:0000313" key="14">
    <source>
        <dbReference type="Proteomes" id="UP000027265"/>
    </source>
</evidence>
<evidence type="ECO:0000256" key="7">
    <source>
        <dbReference type="ARBA" id="ARBA00022967"/>
    </source>
</evidence>
<dbReference type="AlphaFoldDB" id="A0A067Q0K1"/>
<feature type="transmembrane region" description="Helical" evidence="10">
    <location>
        <begin position="206"/>
        <end position="222"/>
    </location>
</feature>
<dbReference type="OrthoDB" id="116380at2759"/>
<evidence type="ECO:0000256" key="9">
    <source>
        <dbReference type="ARBA" id="ARBA00023136"/>
    </source>
</evidence>
<dbReference type="Gene3D" id="3.40.1110.10">
    <property type="entry name" value="Calcium-transporting ATPase, cytoplasmic domain N"/>
    <property type="match status" value="1"/>
</dbReference>
<feature type="compositionally biased region" description="Basic and acidic residues" evidence="11">
    <location>
        <begin position="52"/>
        <end position="64"/>
    </location>
</feature>
<feature type="transmembrane region" description="Helical" evidence="10">
    <location>
        <begin position="847"/>
        <end position="868"/>
    </location>
</feature>
<keyword evidence="10" id="KW-0460">Magnesium</keyword>
<dbReference type="GO" id="GO:0008553">
    <property type="term" value="F:P-type proton-exporting transporter activity"/>
    <property type="evidence" value="ECO:0007669"/>
    <property type="project" value="UniProtKB-UniRule"/>
</dbReference>
<dbReference type="InterPro" id="IPR059000">
    <property type="entry name" value="ATPase_P-type_domA"/>
</dbReference>
<dbReference type="SUPFAM" id="SSF81665">
    <property type="entry name" value="Calcium ATPase, transmembrane domain M"/>
    <property type="match status" value="1"/>
</dbReference>
<evidence type="ECO:0000256" key="5">
    <source>
        <dbReference type="ARBA" id="ARBA00022741"/>
    </source>
</evidence>
<evidence type="ECO:0000256" key="6">
    <source>
        <dbReference type="ARBA" id="ARBA00022840"/>
    </source>
</evidence>
<gene>
    <name evidence="13" type="ORF">JAAARDRAFT_32884</name>
</gene>
<dbReference type="STRING" id="933084.A0A067Q0K1"/>
<dbReference type="Gene3D" id="2.70.150.10">
    <property type="entry name" value="Calcium-transporting ATPase, cytoplasmic transduction domain A"/>
    <property type="match status" value="2"/>
</dbReference>
<feature type="transmembrane region" description="Helical" evidence="10">
    <location>
        <begin position="454"/>
        <end position="472"/>
    </location>
</feature>
<dbReference type="GO" id="GO:0016887">
    <property type="term" value="F:ATP hydrolysis activity"/>
    <property type="evidence" value="ECO:0007669"/>
    <property type="project" value="InterPro"/>
</dbReference>
<feature type="transmembrane region" description="Helical" evidence="10">
    <location>
        <begin position="949"/>
        <end position="969"/>
    </location>
</feature>
<comment type="subcellular location">
    <subcellularLocation>
        <location evidence="10">Cell membrane</location>
        <topology evidence="10">Multi-pass membrane protein</topology>
    </subcellularLocation>
    <subcellularLocation>
        <location evidence="2">Membrane</location>
        <topology evidence="2">Multi-pass membrane protein</topology>
    </subcellularLocation>
</comment>
<keyword evidence="8 10" id="KW-1133">Transmembrane helix</keyword>
<evidence type="ECO:0000256" key="11">
    <source>
        <dbReference type="SAM" id="MobiDB-lite"/>
    </source>
</evidence>
<accession>A0A067Q0K1</accession>
<dbReference type="FunCoup" id="A0A067Q0K1">
    <property type="interactions" value="161"/>
</dbReference>
<feature type="region of interest" description="Disordered" evidence="11">
    <location>
        <begin position="295"/>
        <end position="384"/>
    </location>
</feature>
<dbReference type="PRINTS" id="PR00120">
    <property type="entry name" value="HATPASE"/>
</dbReference>
<dbReference type="InterPro" id="IPR018303">
    <property type="entry name" value="ATPase_P-typ_P_site"/>
</dbReference>
<dbReference type="PANTHER" id="PTHR42861">
    <property type="entry name" value="CALCIUM-TRANSPORTING ATPASE"/>
    <property type="match status" value="1"/>
</dbReference>
<keyword evidence="6 10" id="KW-0067">ATP-binding</keyword>
<feature type="domain" description="Cation-transporting P-type ATPase N-terminal" evidence="12">
    <location>
        <begin position="133"/>
        <end position="202"/>
    </location>
</feature>
<dbReference type="SFLD" id="SFLDF00027">
    <property type="entry name" value="p-type_atpase"/>
    <property type="match status" value="1"/>
</dbReference>
<feature type="transmembrane region" description="Helical" evidence="10">
    <location>
        <begin position="484"/>
        <end position="515"/>
    </location>
</feature>
<dbReference type="SUPFAM" id="SSF81653">
    <property type="entry name" value="Calcium ATPase, transduction domain A"/>
    <property type="match status" value="2"/>
</dbReference>
<feature type="region of interest" description="Disordered" evidence="11">
    <location>
        <begin position="1071"/>
        <end position="1092"/>
    </location>
</feature>
<dbReference type="GO" id="GO:0005886">
    <property type="term" value="C:plasma membrane"/>
    <property type="evidence" value="ECO:0007669"/>
    <property type="project" value="UniProtKB-SubCell"/>
</dbReference>
<dbReference type="Pfam" id="PF00122">
    <property type="entry name" value="E1-E2_ATPase"/>
    <property type="match status" value="2"/>
</dbReference>
<keyword evidence="10" id="KW-0813">Transport</keyword>
<dbReference type="Proteomes" id="UP000027265">
    <property type="component" value="Unassembled WGS sequence"/>
</dbReference>
<evidence type="ECO:0000256" key="10">
    <source>
        <dbReference type="RuleBase" id="RU362083"/>
    </source>
</evidence>
<dbReference type="InterPro" id="IPR023299">
    <property type="entry name" value="ATPase_P-typ_cyto_dom_N"/>
</dbReference>
<dbReference type="InParanoid" id="A0A067Q0K1"/>
<keyword evidence="10" id="KW-0375">Hydrogen ion transport</keyword>
<dbReference type="Gene3D" id="3.40.50.1000">
    <property type="entry name" value="HAD superfamily/HAD-like"/>
    <property type="match status" value="1"/>
</dbReference>
<evidence type="ECO:0000256" key="1">
    <source>
        <dbReference type="ARBA" id="ARBA00003417"/>
    </source>
</evidence>
<dbReference type="SMART" id="SM00831">
    <property type="entry name" value="Cation_ATPase_N"/>
    <property type="match status" value="1"/>
</dbReference>
<dbReference type="InterPro" id="IPR023214">
    <property type="entry name" value="HAD_sf"/>
</dbReference>
<keyword evidence="10" id="KW-0406">Ion transport</keyword>
<dbReference type="InterPro" id="IPR008250">
    <property type="entry name" value="ATPase_P-typ_transduc_dom_A_sf"/>
</dbReference>
<dbReference type="Gene3D" id="1.20.1110.10">
    <property type="entry name" value="Calcium-transporting ATPase, transmembrane domain"/>
    <property type="match status" value="2"/>
</dbReference>
<feature type="compositionally biased region" description="Polar residues" evidence="11">
    <location>
        <begin position="29"/>
        <end position="47"/>
    </location>
</feature>
<keyword evidence="9 10" id="KW-0472">Membrane</keyword>
<dbReference type="EMBL" id="KL197714">
    <property type="protein sequence ID" value="KDQ60469.1"/>
    <property type="molecule type" value="Genomic_DNA"/>
</dbReference>
<keyword evidence="4 10" id="KW-0812">Transmembrane</keyword>
<keyword evidence="5 10" id="KW-0547">Nucleotide-binding</keyword>
<dbReference type="Pfam" id="PF00702">
    <property type="entry name" value="Hydrolase"/>
    <property type="match status" value="1"/>
</dbReference>
<dbReference type="HOGENOM" id="CLU_002360_6_0_1"/>
<evidence type="ECO:0000313" key="13">
    <source>
        <dbReference type="EMBL" id="KDQ60469.1"/>
    </source>
</evidence>
<feature type="region of interest" description="Disordered" evidence="11">
    <location>
        <begin position="1"/>
        <end position="84"/>
    </location>
</feature>
<dbReference type="SFLD" id="SFLDS00003">
    <property type="entry name" value="Haloacid_Dehalogenase"/>
    <property type="match status" value="1"/>
</dbReference>
<keyword evidence="7 10" id="KW-1278">Translocase</keyword>
<keyword evidence="14" id="KW-1185">Reference proteome</keyword>
<feature type="compositionally biased region" description="Basic and acidic residues" evidence="11">
    <location>
        <begin position="311"/>
        <end position="376"/>
    </location>
</feature>
<sequence>MSASTGNVREKSAQGARETNRGPTPQPPRQTSSLRSRSNRHSTPNNQEEPDLEKGDPKAEDSRDPSSPSSLDAAQAQLDSEPDEYTRLLKYIDIEAERAKHKGDDGEGKDGDEEGTMKRLWYAPWKKVKVEGDVGKVPSGWLETDMMKGLGEEEIVNRRKKFGYNELESPRTNPILKFAGYFRGPILYVMELAVVLAAGLQDWIDFGVIIGILALNAFVGWYQEKQAGDIVEQLKAGIAMKATVIRNGQEQQIEARELVPGDIVIVEEGQTVPADGKILASYDDKDRSKAKSILEKREASKNAPKTQSSDSDPKNGGAKEKPNGGEEKDDRSDDATVAEEKRASGDEGRDEKDGGEKGEGGEEKGDENEKKEEDKGPSVLSSDQSAITGESLAVDKYIGDTIYYTTGSKRGKVYMIVTDLAKQSFVGRTASLVTGASGGQGHFEKVMNSIGTTLLVLVILWLFAVWIGGFFRHLGIATPAGNNLLVYTLVFLIIGVPVGLPCVTTTTMAVGAAFLARKKAIVQKLTAIESLAGVDILCTDKTGTLTANQLSVHEPWAVEGVDLNWMLTVAVLASSHNIKALDPIDKVTVVTLKDYPKAREMLKGGWTTHKFTPFDPVSKRITAEVEKDGKNYTCAKGAPNAILKLANPPKEMQEKYRQRTQELAKRGFRTLGVACKEGGGEWKVLGLLPMFDPPRSDTAQTIGEAADLGVRVKMLTGDAVAIAIETCKQLALGTNVYDSARLMTGGMSGSDIHDFVESADGFAEVAPEHKYQVVEMLQNRGHLTAMTGDGVNDAPSLKKADCGIAVEGASDAARSAADVVFLDEGLSTIITSIKVARQIFHRMKAYIVYRIALCLHLEIYLTISMIVLNETIRADLIVFIALFADLGTIAIAYDNAPHAREPVEWQLPKIWIISTILGALLAAATWILRGTLFLPSGGIIQNWGGVQEILFLEVALTENWLIFVTRGAGTWPSWQLVAAILGIDIIASIMAIFGWISGAQPHNGHTDIVTIVRIWLYSFGVTVILALVYFILNNISWLDRLGKSKRGTKNQVHEDFLTNLRRLTLVHSRGDGGSDDVFRFKPETKEEEKKTK</sequence>
<feature type="transmembrane region" description="Helical" evidence="10">
    <location>
        <begin position="874"/>
        <end position="896"/>
    </location>
</feature>
<protein>
    <recommendedName>
        <fullName evidence="10">Plasma membrane ATPase</fullName>
        <ecNumber evidence="10">7.1.2.1</ecNumber>
    </recommendedName>
</protein>
<feature type="transmembrane region" description="Helical" evidence="10">
    <location>
        <begin position="181"/>
        <end position="200"/>
    </location>
</feature>
<evidence type="ECO:0000256" key="8">
    <source>
        <dbReference type="ARBA" id="ARBA00022989"/>
    </source>
</evidence>
<feature type="transmembrane region" description="Helical" evidence="10">
    <location>
        <begin position="976"/>
        <end position="996"/>
    </location>
</feature>
<evidence type="ECO:0000259" key="12">
    <source>
        <dbReference type="SMART" id="SM00831"/>
    </source>
</evidence>
<evidence type="ECO:0000256" key="2">
    <source>
        <dbReference type="ARBA" id="ARBA00004141"/>
    </source>
</evidence>
<dbReference type="FunFam" id="3.40.1110.10:FF:000005">
    <property type="entry name" value="Plasma membrane ATPase"/>
    <property type="match status" value="1"/>
</dbReference>
<dbReference type="GO" id="GO:0005524">
    <property type="term" value="F:ATP binding"/>
    <property type="evidence" value="ECO:0007669"/>
    <property type="project" value="UniProtKB-UniRule"/>
</dbReference>
<dbReference type="NCBIfam" id="TIGR01494">
    <property type="entry name" value="ATPase_P-type"/>
    <property type="match status" value="2"/>
</dbReference>
<dbReference type="PROSITE" id="PS00154">
    <property type="entry name" value="ATPASE_E1_E2"/>
    <property type="match status" value="1"/>
</dbReference>
<dbReference type="EC" id="7.1.2.1" evidence="10"/>
<dbReference type="InterPro" id="IPR036412">
    <property type="entry name" value="HAD-like_sf"/>
</dbReference>
<comment type="function">
    <text evidence="1">The plasma membrane ATPase of plants and fungi is a hydrogen ion pump. The proton gradient it generates drives the active transport of nutrients by H(+)-symport. The resulting external acidification and/or internal alkinization may mediate growth responses.</text>
</comment>
<dbReference type="FunFam" id="3.40.50.1000:FF:000008">
    <property type="entry name" value="Plasma membrane ATPase"/>
    <property type="match status" value="1"/>
</dbReference>
<proteinExistence type="inferred from homology"/>
<dbReference type="InterPro" id="IPR004014">
    <property type="entry name" value="ATPase_P-typ_cation-transptr_N"/>
</dbReference>
<comment type="catalytic activity">
    <reaction evidence="10">
        <text>ATP + H2O + H(+)(in) = ADP + phosphate + 2 H(+)(out)</text>
        <dbReference type="Rhea" id="RHEA:20852"/>
        <dbReference type="ChEBI" id="CHEBI:15377"/>
        <dbReference type="ChEBI" id="CHEBI:15378"/>
        <dbReference type="ChEBI" id="CHEBI:30616"/>
        <dbReference type="ChEBI" id="CHEBI:43474"/>
        <dbReference type="ChEBI" id="CHEBI:456216"/>
        <dbReference type="EC" id="7.1.2.1"/>
    </reaction>
</comment>
<evidence type="ECO:0000256" key="3">
    <source>
        <dbReference type="ARBA" id="ARBA00008804"/>
    </source>
</evidence>
<dbReference type="InterPro" id="IPR044492">
    <property type="entry name" value="P_typ_ATPase_HD_dom"/>
</dbReference>
<name>A0A067Q0K1_9AGAM</name>
<feature type="compositionally biased region" description="Low complexity" evidence="11">
    <location>
        <begin position="65"/>
        <end position="78"/>
    </location>
</feature>
<dbReference type="InterPro" id="IPR023298">
    <property type="entry name" value="ATPase_P-typ_TM_dom_sf"/>
</dbReference>
<comment type="similarity">
    <text evidence="3 10">Belongs to the cation transport ATPase (P-type) (TC 3.A.3) family. Type IIIA subfamily.</text>
</comment>
<organism evidence="13 14">
    <name type="scientific">Jaapia argillacea MUCL 33604</name>
    <dbReference type="NCBI Taxonomy" id="933084"/>
    <lineage>
        <taxon>Eukaryota</taxon>
        <taxon>Fungi</taxon>
        <taxon>Dikarya</taxon>
        <taxon>Basidiomycota</taxon>
        <taxon>Agaricomycotina</taxon>
        <taxon>Agaricomycetes</taxon>
        <taxon>Agaricomycetidae</taxon>
        <taxon>Jaapiales</taxon>
        <taxon>Jaapiaceae</taxon>
        <taxon>Jaapia</taxon>
    </lineage>
</organism>
<dbReference type="NCBIfam" id="TIGR01647">
    <property type="entry name" value="ATPase-IIIA_H"/>
    <property type="match status" value="1"/>
</dbReference>
<dbReference type="SUPFAM" id="SSF56784">
    <property type="entry name" value="HAD-like"/>
    <property type="match status" value="1"/>
</dbReference>
<reference evidence="14" key="1">
    <citation type="journal article" date="2014" name="Proc. Natl. Acad. Sci. U.S.A.">
        <title>Extensive sampling of basidiomycete genomes demonstrates inadequacy of the white-rot/brown-rot paradigm for wood decay fungi.</title>
        <authorList>
            <person name="Riley R."/>
            <person name="Salamov A.A."/>
            <person name="Brown D.W."/>
            <person name="Nagy L.G."/>
            <person name="Floudas D."/>
            <person name="Held B.W."/>
            <person name="Levasseur A."/>
            <person name="Lombard V."/>
            <person name="Morin E."/>
            <person name="Otillar R."/>
            <person name="Lindquist E.A."/>
            <person name="Sun H."/>
            <person name="LaButti K.M."/>
            <person name="Schmutz J."/>
            <person name="Jabbour D."/>
            <person name="Luo H."/>
            <person name="Baker S.E."/>
            <person name="Pisabarro A.G."/>
            <person name="Walton J.D."/>
            <person name="Blanchette R.A."/>
            <person name="Henrissat B."/>
            <person name="Martin F."/>
            <person name="Cullen D."/>
            <person name="Hibbett D.S."/>
            <person name="Grigoriev I.V."/>
        </authorList>
    </citation>
    <scope>NUCLEOTIDE SEQUENCE [LARGE SCALE GENOMIC DNA]</scope>
    <source>
        <strain evidence="14">MUCL 33604</strain>
    </source>
</reference>
<feature type="transmembrane region" description="Helical" evidence="10">
    <location>
        <begin position="1008"/>
        <end position="1032"/>
    </location>
</feature>
<dbReference type="GO" id="GO:0120029">
    <property type="term" value="P:proton export across plasma membrane"/>
    <property type="evidence" value="ECO:0007669"/>
    <property type="project" value="UniProtKB-UniRule"/>
</dbReference>
<feature type="transmembrane region" description="Helical" evidence="10">
    <location>
        <begin position="908"/>
        <end position="929"/>
    </location>
</feature>